<evidence type="ECO:0000313" key="2">
    <source>
        <dbReference type="Proteomes" id="UP001190700"/>
    </source>
</evidence>
<dbReference type="AlphaFoldDB" id="A0AAE0BW45"/>
<reference evidence="1 2" key="1">
    <citation type="journal article" date="2015" name="Genome Biol. Evol.">
        <title>Comparative Genomics of a Bacterivorous Green Alga Reveals Evolutionary Causalities and Consequences of Phago-Mixotrophic Mode of Nutrition.</title>
        <authorList>
            <person name="Burns J.A."/>
            <person name="Paasch A."/>
            <person name="Narechania A."/>
            <person name="Kim E."/>
        </authorList>
    </citation>
    <scope>NUCLEOTIDE SEQUENCE [LARGE SCALE GENOMIC DNA]</scope>
    <source>
        <strain evidence="1 2">PLY_AMNH</strain>
    </source>
</reference>
<evidence type="ECO:0000313" key="1">
    <source>
        <dbReference type="EMBL" id="KAK3243094.1"/>
    </source>
</evidence>
<sequence>MVIATPLNGNPSAPTTDASTMLDKVLSIYHDSFFHTQEQLEFVQKSFKQLKETPDMHKVRIAVLEDCETNTALKHLRSRVPVFFGENSTNNYDDQTFKKLFGNARFDDDAKQKNVLYAVIGKANLMIDPVRKLNDPERHLYIIHTWGVNLEANNAATDYNTYFTDDDAQDIVVNAWDNRSFIGNGGRHDHTIDGFVVANAGGANANFINDSYLHNHFFHEKPLFLRIPKEWNIIEEVDTCDEEFALWEKDRHVYIDHKVATLGQSFLIWYTLHHKLTSARTHASRTANSTNGAVKVSPAGEVTYYHDEEGVLAASRVSIEEDAKPVIIYPGSVTSLDWFEQRSHTITLSRDREITTPVWVRLDKKKKRVLEELLNLADTKNTRNLEYRSCDARYGFDIDDCGFDYIKGPSRFPRKLKCKMYEKVEIEAGLLQALLTVITDRGTHRSM</sequence>
<dbReference type="Proteomes" id="UP001190700">
    <property type="component" value="Unassembled WGS sequence"/>
</dbReference>
<gene>
    <name evidence="1" type="ORF">CYMTET_47236</name>
</gene>
<dbReference type="EMBL" id="LGRX02033085">
    <property type="protein sequence ID" value="KAK3243094.1"/>
    <property type="molecule type" value="Genomic_DNA"/>
</dbReference>
<protein>
    <submittedName>
        <fullName evidence="1">Uncharacterized protein</fullName>
    </submittedName>
</protein>
<keyword evidence="2" id="KW-1185">Reference proteome</keyword>
<proteinExistence type="predicted"/>
<organism evidence="1 2">
    <name type="scientific">Cymbomonas tetramitiformis</name>
    <dbReference type="NCBI Taxonomy" id="36881"/>
    <lineage>
        <taxon>Eukaryota</taxon>
        <taxon>Viridiplantae</taxon>
        <taxon>Chlorophyta</taxon>
        <taxon>Pyramimonadophyceae</taxon>
        <taxon>Pyramimonadales</taxon>
        <taxon>Pyramimonadaceae</taxon>
        <taxon>Cymbomonas</taxon>
    </lineage>
</organism>
<comment type="caution">
    <text evidence="1">The sequence shown here is derived from an EMBL/GenBank/DDBJ whole genome shotgun (WGS) entry which is preliminary data.</text>
</comment>
<accession>A0AAE0BW45</accession>
<name>A0AAE0BW45_9CHLO</name>